<name>E3NXJ7_PUCGT</name>
<evidence type="ECO:0000313" key="2">
    <source>
        <dbReference type="EMBL" id="EFP94296.1"/>
    </source>
</evidence>
<dbReference type="GeneID" id="10527422"/>
<evidence type="ECO:0000313" key="3">
    <source>
        <dbReference type="Proteomes" id="UP000008783"/>
    </source>
</evidence>
<protein>
    <submittedName>
        <fullName evidence="2">Uncharacterized protein</fullName>
    </submittedName>
</protein>
<feature type="compositionally biased region" description="Polar residues" evidence="1">
    <location>
        <begin position="1"/>
        <end position="17"/>
    </location>
</feature>
<reference evidence="3" key="2">
    <citation type="journal article" date="2011" name="Proc. Natl. Acad. Sci. U.S.A.">
        <title>Obligate biotrophy features unraveled by the genomic analysis of rust fungi.</title>
        <authorList>
            <person name="Duplessis S."/>
            <person name="Cuomo C.A."/>
            <person name="Lin Y.-C."/>
            <person name="Aerts A."/>
            <person name="Tisserant E."/>
            <person name="Veneault-Fourrey C."/>
            <person name="Joly D.L."/>
            <person name="Hacquard S."/>
            <person name="Amselem J."/>
            <person name="Cantarel B.L."/>
            <person name="Chiu R."/>
            <person name="Coutinho P.M."/>
            <person name="Feau N."/>
            <person name="Field M."/>
            <person name="Frey P."/>
            <person name="Gelhaye E."/>
            <person name="Goldberg J."/>
            <person name="Grabherr M.G."/>
            <person name="Kodira C.D."/>
            <person name="Kohler A."/>
            <person name="Kuees U."/>
            <person name="Lindquist E.A."/>
            <person name="Lucas S.M."/>
            <person name="Mago R."/>
            <person name="Mauceli E."/>
            <person name="Morin E."/>
            <person name="Murat C."/>
            <person name="Pangilinan J.L."/>
            <person name="Park R."/>
            <person name="Pearson M."/>
            <person name="Quesneville H."/>
            <person name="Rouhier N."/>
            <person name="Sakthikumar S."/>
            <person name="Salamov A.A."/>
            <person name="Schmutz J."/>
            <person name="Selles B."/>
            <person name="Shapiro H."/>
            <person name="Tanguay P."/>
            <person name="Tuskan G.A."/>
            <person name="Henrissat B."/>
            <person name="Van de Peer Y."/>
            <person name="Rouze P."/>
            <person name="Ellis J.G."/>
            <person name="Dodds P.N."/>
            <person name="Schein J.E."/>
            <person name="Zhong S."/>
            <person name="Hamelin R.C."/>
            <person name="Grigoriev I.V."/>
            <person name="Szabo L.J."/>
            <person name="Martin F."/>
        </authorList>
    </citation>
    <scope>NUCLEOTIDE SEQUENCE [LARGE SCALE GENOMIC DNA]</scope>
    <source>
        <strain evidence="3">CRL 75-36-700-3 / race SCCL</strain>
    </source>
</reference>
<dbReference type="KEGG" id="pgr:PGTG_20244"/>
<dbReference type="EMBL" id="DS989945">
    <property type="protein sequence ID" value="EFP94296.1"/>
    <property type="molecule type" value="Genomic_DNA"/>
</dbReference>
<reference key="1">
    <citation type="submission" date="2007-01" db="EMBL/GenBank/DDBJ databases">
        <title>The Genome Sequence of Puccinia graminis f. sp. tritici Strain CRL 75-36-700-3.</title>
        <authorList>
            <consortium name="The Broad Institute Genome Sequencing Platform"/>
            <person name="Birren B."/>
            <person name="Lander E."/>
            <person name="Galagan J."/>
            <person name="Nusbaum C."/>
            <person name="Devon K."/>
            <person name="Cuomo C."/>
            <person name="Jaffe D."/>
            <person name="Butler J."/>
            <person name="Alvarez P."/>
            <person name="Gnerre S."/>
            <person name="Grabherr M."/>
            <person name="Mauceli E."/>
            <person name="Brockman W."/>
            <person name="Young S."/>
            <person name="LaButti K."/>
            <person name="Sykes S."/>
            <person name="DeCaprio D."/>
            <person name="Crawford M."/>
            <person name="Koehrsen M."/>
            <person name="Engels R."/>
            <person name="Montgomery P."/>
            <person name="Pearson M."/>
            <person name="Howarth C."/>
            <person name="Larson L."/>
            <person name="White J."/>
            <person name="Zeng Q."/>
            <person name="Kodira C."/>
            <person name="Yandava C."/>
            <person name="Alvarado L."/>
            <person name="O'Leary S."/>
            <person name="Szabo L."/>
            <person name="Dean R."/>
            <person name="Schein J."/>
        </authorList>
    </citation>
    <scope>NUCLEOTIDE SEQUENCE</scope>
    <source>
        <strain>CRL 75-36-700-3</strain>
    </source>
</reference>
<feature type="region of interest" description="Disordered" evidence="1">
    <location>
        <begin position="1"/>
        <end position="40"/>
    </location>
</feature>
<sequence>MSQIVSPVQTSELVSSNNRDRVPKRPGTTPTTSTRFISNSSPPPLRSLLIILFITHITNSFDCSRLWTCLIKNNPLGLENLYRFNLKQSITSDLTPSKRPSMTYASAVSGIKQPLDCPSDRLKGDLNPFATT</sequence>
<dbReference type="Proteomes" id="UP000008783">
    <property type="component" value="Unassembled WGS sequence"/>
</dbReference>
<dbReference type="InParanoid" id="E3NXJ7"/>
<dbReference type="HOGENOM" id="CLU_1918104_0_0_1"/>
<proteinExistence type="predicted"/>
<gene>
    <name evidence="2" type="ORF">PGTG_20244</name>
</gene>
<dbReference type="RefSeq" id="XP_003338715.1">
    <property type="nucleotide sequence ID" value="XM_003338667.1"/>
</dbReference>
<keyword evidence="3" id="KW-1185">Reference proteome</keyword>
<accession>E3NXJ7</accession>
<organism evidence="2 3">
    <name type="scientific">Puccinia graminis f. sp. tritici (strain CRL 75-36-700-3 / race SCCL)</name>
    <name type="common">Black stem rust fungus</name>
    <dbReference type="NCBI Taxonomy" id="418459"/>
    <lineage>
        <taxon>Eukaryota</taxon>
        <taxon>Fungi</taxon>
        <taxon>Dikarya</taxon>
        <taxon>Basidiomycota</taxon>
        <taxon>Pucciniomycotina</taxon>
        <taxon>Pucciniomycetes</taxon>
        <taxon>Pucciniales</taxon>
        <taxon>Pucciniaceae</taxon>
        <taxon>Puccinia</taxon>
    </lineage>
</organism>
<dbReference type="AlphaFoldDB" id="E3NXJ7"/>
<dbReference type="VEuPathDB" id="FungiDB:PGTG_20244"/>
<evidence type="ECO:0000256" key="1">
    <source>
        <dbReference type="SAM" id="MobiDB-lite"/>
    </source>
</evidence>